<dbReference type="PANTHER" id="PTHR45008:SF1">
    <property type="entry name" value="PTS SYSTEM GLUCOSE-SPECIFIC EIIA COMPONENT"/>
    <property type="match status" value="1"/>
</dbReference>
<evidence type="ECO:0000256" key="1">
    <source>
        <dbReference type="ARBA" id="ARBA00004496"/>
    </source>
</evidence>
<dbReference type="Gene3D" id="2.70.70.10">
    <property type="entry name" value="Glucose Permease (Domain IIA)"/>
    <property type="match status" value="1"/>
</dbReference>
<sequence length="162" mass="17254">MLGGLKKLFGGTGGDFIYAPAAGKAIPMSQVNDPTFSQEILGKGVAIEPSEGRITAPADGKITMVFDTKHAISMTTLSGAELIIHVGLDTVQLKGKYFTAHVQAGDKVQAGDLLLEFDLEEIRKAGYQVTTPVIVCNTPSFPNMKCLSGMEVKAQDKIIELK</sequence>
<dbReference type="Proteomes" id="UP000886860">
    <property type="component" value="Unassembled WGS sequence"/>
</dbReference>
<name>A0A9D1GHA8_9FIRM</name>
<evidence type="ECO:0000313" key="9">
    <source>
        <dbReference type="Proteomes" id="UP000886860"/>
    </source>
</evidence>
<keyword evidence="4" id="KW-0808">Transferase</keyword>
<keyword evidence="5" id="KW-0598">Phosphotransferase system</keyword>
<dbReference type="GO" id="GO:0016301">
    <property type="term" value="F:kinase activity"/>
    <property type="evidence" value="ECO:0007669"/>
    <property type="project" value="UniProtKB-KW"/>
</dbReference>
<accession>A0A9D1GHA8</accession>
<evidence type="ECO:0000256" key="5">
    <source>
        <dbReference type="ARBA" id="ARBA00022683"/>
    </source>
</evidence>
<keyword evidence="3 8" id="KW-0762">Sugar transport</keyword>
<dbReference type="InterPro" id="IPR011055">
    <property type="entry name" value="Dup_hybrid_motif"/>
</dbReference>
<reference evidence="8" key="1">
    <citation type="submission" date="2020-10" db="EMBL/GenBank/DDBJ databases">
        <authorList>
            <person name="Gilroy R."/>
        </authorList>
    </citation>
    <scope>NUCLEOTIDE SEQUENCE</scope>
    <source>
        <strain evidence="8">CHK123-3438</strain>
    </source>
</reference>
<evidence type="ECO:0000256" key="6">
    <source>
        <dbReference type="ARBA" id="ARBA00022777"/>
    </source>
</evidence>
<dbReference type="PROSITE" id="PS00371">
    <property type="entry name" value="PTS_EIIA_TYPE_1_HIS"/>
    <property type="match status" value="1"/>
</dbReference>
<dbReference type="GO" id="GO:0009401">
    <property type="term" value="P:phosphoenolpyruvate-dependent sugar phosphotransferase system"/>
    <property type="evidence" value="ECO:0007669"/>
    <property type="project" value="UniProtKB-KW"/>
</dbReference>
<dbReference type="Pfam" id="PF00358">
    <property type="entry name" value="PTS_EIIA_1"/>
    <property type="match status" value="1"/>
</dbReference>
<evidence type="ECO:0000256" key="3">
    <source>
        <dbReference type="ARBA" id="ARBA00022597"/>
    </source>
</evidence>
<dbReference type="FunFam" id="2.70.70.10:FF:000001">
    <property type="entry name" value="PTS system glucose-specific IIA component"/>
    <property type="match status" value="1"/>
</dbReference>
<dbReference type="AlphaFoldDB" id="A0A9D1GHA8"/>
<reference evidence="8" key="2">
    <citation type="journal article" date="2021" name="PeerJ">
        <title>Extensive microbial diversity within the chicken gut microbiome revealed by metagenomics and culture.</title>
        <authorList>
            <person name="Gilroy R."/>
            <person name="Ravi A."/>
            <person name="Getino M."/>
            <person name="Pursley I."/>
            <person name="Horton D.L."/>
            <person name="Alikhan N.F."/>
            <person name="Baker D."/>
            <person name="Gharbi K."/>
            <person name="Hall N."/>
            <person name="Watson M."/>
            <person name="Adriaenssens E.M."/>
            <person name="Foster-Nyarko E."/>
            <person name="Jarju S."/>
            <person name="Secka A."/>
            <person name="Antonio M."/>
            <person name="Oren A."/>
            <person name="Chaudhuri R.R."/>
            <person name="La Ragione R."/>
            <person name="Hildebrand F."/>
            <person name="Pallen M.J."/>
        </authorList>
    </citation>
    <scope>NUCLEOTIDE SEQUENCE</scope>
    <source>
        <strain evidence="8">CHK123-3438</strain>
    </source>
</reference>
<keyword evidence="2" id="KW-0813">Transport</keyword>
<comment type="caution">
    <text evidence="8">The sequence shown here is derived from an EMBL/GenBank/DDBJ whole genome shotgun (WGS) entry which is preliminary data.</text>
</comment>
<dbReference type="GO" id="GO:0005737">
    <property type="term" value="C:cytoplasm"/>
    <property type="evidence" value="ECO:0007669"/>
    <property type="project" value="UniProtKB-SubCell"/>
</dbReference>
<dbReference type="InterPro" id="IPR001127">
    <property type="entry name" value="PTS_EIIA_1_perm"/>
</dbReference>
<dbReference type="EMBL" id="DVKS01000037">
    <property type="protein sequence ID" value="HIT40868.1"/>
    <property type="molecule type" value="Genomic_DNA"/>
</dbReference>
<proteinExistence type="predicted"/>
<evidence type="ECO:0000256" key="4">
    <source>
        <dbReference type="ARBA" id="ARBA00022679"/>
    </source>
</evidence>
<comment type="subcellular location">
    <subcellularLocation>
        <location evidence="1">Cytoplasm</location>
    </subcellularLocation>
</comment>
<feature type="domain" description="PTS EIIA type-1" evidence="7">
    <location>
        <begin position="33"/>
        <end position="137"/>
    </location>
</feature>
<protein>
    <submittedName>
        <fullName evidence="8">PTS glucose transporter subunit IIA</fullName>
    </submittedName>
</protein>
<dbReference type="SUPFAM" id="SSF51261">
    <property type="entry name" value="Duplicated hybrid motif"/>
    <property type="match status" value="1"/>
</dbReference>
<evidence type="ECO:0000259" key="7">
    <source>
        <dbReference type="PROSITE" id="PS51093"/>
    </source>
</evidence>
<organism evidence="8 9">
    <name type="scientific">Candidatus Caccovicinus merdipullorum</name>
    <dbReference type="NCBI Taxonomy" id="2840724"/>
    <lineage>
        <taxon>Bacteria</taxon>
        <taxon>Bacillati</taxon>
        <taxon>Bacillota</taxon>
        <taxon>Clostridia</taxon>
        <taxon>Eubacteriales</taxon>
        <taxon>Candidatus Caccovicinus</taxon>
    </lineage>
</organism>
<evidence type="ECO:0000256" key="2">
    <source>
        <dbReference type="ARBA" id="ARBA00022448"/>
    </source>
</evidence>
<evidence type="ECO:0000313" key="8">
    <source>
        <dbReference type="EMBL" id="HIT40868.1"/>
    </source>
</evidence>
<gene>
    <name evidence="8" type="ORF">IAB60_02025</name>
</gene>
<dbReference type="PROSITE" id="PS51093">
    <property type="entry name" value="PTS_EIIA_TYPE_1"/>
    <property type="match status" value="1"/>
</dbReference>
<keyword evidence="6" id="KW-0418">Kinase</keyword>
<dbReference type="PANTHER" id="PTHR45008">
    <property type="entry name" value="PTS SYSTEM GLUCOSE-SPECIFIC EIIA COMPONENT"/>
    <property type="match status" value="1"/>
</dbReference>
<dbReference type="InterPro" id="IPR050890">
    <property type="entry name" value="PTS_EIIA_component"/>
</dbReference>
<dbReference type="NCBIfam" id="TIGR00830">
    <property type="entry name" value="PTBA"/>
    <property type="match status" value="1"/>
</dbReference>